<organism evidence="3 4">
    <name type="scientific">Daejeonella lutea</name>
    <dbReference type="NCBI Taxonomy" id="572036"/>
    <lineage>
        <taxon>Bacteria</taxon>
        <taxon>Pseudomonadati</taxon>
        <taxon>Bacteroidota</taxon>
        <taxon>Sphingobacteriia</taxon>
        <taxon>Sphingobacteriales</taxon>
        <taxon>Sphingobacteriaceae</taxon>
        <taxon>Daejeonella</taxon>
    </lineage>
</organism>
<reference evidence="4" key="1">
    <citation type="submission" date="2017-02" db="EMBL/GenBank/DDBJ databases">
        <authorList>
            <person name="Varghese N."/>
            <person name="Submissions S."/>
        </authorList>
    </citation>
    <scope>NUCLEOTIDE SEQUENCE [LARGE SCALE GENOMIC DNA]</scope>
    <source>
        <strain evidence="4">DSM 22385</strain>
    </source>
</reference>
<evidence type="ECO:0000313" key="4">
    <source>
        <dbReference type="Proteomes" id="UP000189981"/>
    </source>
</evidence>
<dbReference type="RefSeq" id="WP_079703851.1">
    <property type="nucleotide sequence ID" value="NZ_FUYR01000005.1"/>
</dbReference>
<dbReference type="AlphaFoldDB" id="A0A1T5F0C6"/>
<evidence type="ECO:0000256" key="1">
    <source>
        <dbReference type="SAM" id="MobiDB-lite"/>
    </source>
</evidence>
<sequence>MSNQFKNETTEEGEVEREVQPEPKEKAELPRNFFTMMFTEGVISKEAATDMLPFIIFIAFLGMIYIGNRHFAENNIRDIDRLGKEVKELSWDYKTLKADLMMKSTQTEVAKEVDTLGLQEPVEPPKKIVIAEGEFE</sequence>
<dbReference type="Proteomes" id="UP000189981">
    <property type="component" value="Unassembled WGS sequence"/>
</dbReference>
<proteinExistence type="predicted"/>
<keyword evidence="4" id="KW-1185">Reference proteome</keyword>
<keyword evidence="2" id="KW-0812">Transmembrane</keyword>
<evidence type="ECO:0000256" key="2">
    <source>
        <dbReference type="SAM" id="Phobius"/>
    </source>
</evidence>
<dbReference type="Pfam" id="PF19579">
    <property type="entry name" value="FtsL_2"/>
    <property type="match status" value="1"/>
</dbReference>
<dbReference type="EMBL" id="FUYR01000005">
    <property type="protein sequence ID" value="SKB89591.1"/>
    <property type="molecule type" value="Genomic_DNA"/>
</dbReference>
<dbReference type="OrthoDB" id="981249at2"/>
<feature type="transmembrane region" description="Helical" evidence="2">
    <location>
        <begin position="51"/>
        <end position="67"/>
    </location>
</feature>
<dbReference type="InterPro" id="IPR045755">
    <property type="entry name" value="FtsL-like"/>
</dbReference>
<evidence type="ECO:0000313" key="3">
    <source>
        <dbReference type="EMBL" id="SKB89591.1"/>
    </source>
</evidence>
<gene>
    <name evidence="3" type="ORF">SAMN05661099_3353</name>
</gene>
<name>A0A1T5F0C6_9SPHI</name>
<protein>
    <recommendedName>
        <fullName evidence="5">Cell division protein FtsL</fullName>
    </recommendedName>
</protein>
<dbReference type="STRING" id="572036.SAMN05661099_3353"/>
<keyword evidence="2" id="KW-1133">Transmembrane helix</keyword>
<feature type="region of interest" description="Disordered" evidence="1">
    <location>
        <begin position="1"/>
        <end position="26"/>
    </location>
</feature>
<evidence type="ECO:0008006" key="5">
    <source>
        <dbReference type="Google" id="ProtNLM"/>
    </source>
</evidence>
<accession>A0A1T5F0C6</accession>
<keyword evidence="2" id="KW-0472">Membrane</keyword>
<feature type="compositionally biased region" description="Basic and acidic residues" evidence="1">
    <location>
        <begin position="16"/>
        <end position="26"/>
    </location>
</feature>